<dbReference type="Pfam" id="PF03936">
    <property type="entry name" value="Terpene_synth_C"/>
    <property type="match status" value="1"/>
</dbReference>
<dbReference type="Gene3D" id="1.10.600.10">
    <property type="entry name" value="Farnesyl Diphosphate Synthase"/>
    <property type="match status" value="1"/>
</dbReference>
<dbReference type="InterPro" id="IPR050148">
    <property type="entry name" value="Terpene_synthase-like"/>
</dbReference>
<dbReference type="SUPFAM" id="SSF48239">
    <property type="entry name" value="Terpenoid cyclases/Protein prenyltransferases"/>
    <property type="match status" value="1"/>
</dbReference>
<organism evidence="6">
    <name type="scientific">Arabidopsis lyrata subsp. lyrata</name>
    <name type="common">Lyre-leaved rock-cress</name>
    <dbReference type="NCBI Taxonomy" id="81972"/>
    <lineage>
        <taxon>Eukaryota</taxon>
        <taxon>Viridiplantae</taxon>
        <taxon>Streptophyta</taxon>
        <taxon>Embryophyta</taxon>
        <taxon>Tracheophyta</taxon>
        <taxon>Spermatophyta</taxon>
        <taxon>Magnoliopsida</taxon>
        <taxon>eudicotyledons</taxon>
        <taxon>Gunneridae</taxon>
        <taxon>Pentapetalae</taxon>
        <taxon>rosids</taxon>
        <taxon>malvids</taxon>
        <taxon>Brassicales</taxon>
        <taxon>Brassicaceae</taxon>
        <taxon>Camelineae</taxon>
        <taxon>Arabidopsis</taxon>
    </lineage>
</organism>
<dbReference type="PANTHER" id="PTHR31225">
    <property type="entry name" value="OS04G0344100 PROTEIN-RELATED"/>
    <property type="match status" value="1"/>
</dbReference>
<dbReference type="SUPFAM" id="SSF48576">
    <property type="entry name" value="Terpenoid synthases"/>
    <property type="match status" value="1"/>
</dbReference>
<evidence type="ECO:0000256" key="1">
    <source>
        <dbReference type="ARBA" id="ARBA00022723"/>
    </source>
</evidence>
<dbReference type="PANTHER" id="PTHR31225:SF164">
    <property type="entry name" value="TRICYCLENE SYNTHASE, CHLOROPLASTIC"/>
    <property type="match status" value="1"/>
</dbReference>
<keyword evidence="6" id="KW-1185">Reference proteome</keyword>
<evidence type="ECO:0000313" key="5">
    <source>
        <dbReference type="EMBL" id="EFH54992.1"/>
    </source>
</evidence>
<dbReference type="InterPro" id="IPR008930">
    <property type="entry name" value="Terpenoid_cyclase/PrenylTrfase"/>
</dbReference>
<evidence type="ECO:0000256" key="2">
    <source>
        <dbReference type="ARBA" id="ARBA00022842"/>
    </source>
</evidence>
<dbReference type="InterPro" id="IPR005630">
    <property type="entry name" value="Terpene_synthase_metal-bd"/>
</dbReference>
<dbReference type="AlphaFoldDB" id="D7LHH2"/>
<evidence type="ECO:0008006" key="7">
    <source>
        <dbReference type="Google" id="ProtNLM"/>
    </source>
</evidence>
<dbReference type="Gramene" id="scaffold_400433.1">
    <property type="protein sequence ID" value="scaffold_400433.1"/>
    <property type="gene ID" value="scaffold_400433.1"/>
</dbReference>
<dbReference type="GO" id="GO:0000287">
    <property type="term" value="F:magnesium ion binding"/>
    <property type="evidence" value="ECO:0007669"/>
    <property type="project" value="InterPro"/>
</dbReference>
<dbReference type="EMBL" id="GL348716">
    <property type="protein sequence ID" value="EFH54992.1"/>
    <property type="molecule type" value="Genomic_DNA"/>
</dbReference>
<evidence type="ECO:0000259" key="4">
    <source>
        <dbReference type="Pfam" id="PF03936"/>
    </source>
</evidence>
<dbReference type="InterPro" id="IPR001906">
    <property type="entry name" value="Terpene_synth_N"/>
</dbReference>
<keyword evidence="2" id="KW-0460">Magnesium</keyword>
<proteinExistence type="predicted"/>
<dbReference type="HOGENOM" id="CLU_1013172_0_0_1"/>
<evidence type="ECO:0000313" key="6">
    <source>
        <dbReference type="Proteomes" id="UP000008694"/>
    </source>
</evidence>
<dbReference type="InterPro" id="IPR008949">
    <property type="entry name" value="Isoprenoid_synthase_dom_sf"/>
</dbReference>
<dbReference type="InterPro" id="IPR036965">
    <property type="entry name" value="Terpene_synth_N_sf"/>
</dbReference>
<feature type="domain" description="Terpene synthase N-terminal" evidence="3">
    <location>
        <begin position="64"/>
        <end position="158"/>
    </location>
</feature>
<evidence type="ECO:0000259" key="3">
    <source>
        <dbReference type="Pfam" id="PF01397"/>
    </source>
</evidence>
<dbReference type="GO" id="GO:0016114">
    <property type="term" value="P:terpenoid biosynthetic process"/>
    <property type="evidence" value="ECO:0007669"/>
    <property type="project" value="InterPro"/>
</dbReference>
<dbReference type="eggNOG" id="ENOG502QUH3">
    <property type="taxonomic scope" value="Eukaryota"/>
</dbReference>
<reference evidence="6" key="1">
    <citation type="journal article" date="2011" name="Nat. Genet.">
        <title>The Arabidopsis lyrata genome sequence and the basis of rapid genome size change.</title>
        <authorList>
            <person name="Hu T.T."/>
            <person name="Pattyn P."/>
            <person name="Bakker E.G."/>
            <person name="Cao J."/>
            <person name="Cheng J.-F."/>
            <person name="Clark R.M."/>
            <person name="Fahlgren N."/>
            <person name="Fawcett J.A."/>
            <person name="Grimwood J."/>
            <person name="Gundlach H."/>
            <person name="Haberer G."/>
            <person name="Hollister J.D."/>
            <person name="Ossowski S."/>
            <person name="Ottilar R.P."/>
            <person name="Salamov A.A."/>
            <person name="Schneeberger K."/>
            <person name="Spannagl M."/>
            <person name="Wang X."/>
            <person name="Yang L."/>
            <person name="Nasrallah M.E."/>
            <person name="Bergelson J."/>
            <person name="Carrington J.C."/>
            <person name="Gaut B.S."/>
            <person name="Schmutz J."/>
            <person name="Mayer K.F.X."/>
            <person name="Van de Peer Y."/>
            <person name="Grigoriev I.V."/>
            <person name="Nordborg M."/>
            <person name="Weigel D."/>
            <person name="Guo Y.-L."/>
        </authorList>
    </citation>
    <scope>NUCLEOTIDE SEQUENCE [LARGE SCALE GENOMIC DNA]</scope>
    <source>
        <strain evidence="6">cv. MN47</strain>
    </source>
</reference>
<dbReference type="Gene3D" id="1.50.10.130">
    <property type="entry name" value="Terpene synthase, N-terminal domain"/>
    <property type="match status" value="1"/>
</dbReference>
<name>D7LHH2_ARALL</name>
<accession>D7LHH2</accession>
<dbReference type="GO" id="GO:0010333">
    <property type="term" value="F:terpene synthase activity"/>
    <property type="evidence" value="ECO:0007669"/>
    <property type="project" value="InterPro"/>
</dbReference>
<dbReference type="STRING" id="81972.D7LHH2"/>
<protein>
    <recommendedName>
        <fullName evidence="7">Terpene synthase metal-binding domain-containing protein</fullName>
    </recommendedName>
</protein>
<sequence>MATLLHIGSALIYNDAFAKTLPRPQSFTCTTMAKITPGESPVVPRRSANYQPSLWDHRHLLSIKNKYAKYRIDKHEKDLHATALEFQLFRQHGFNVSEDVFDVFMENCGKFESNNINDIISLYEASYLSTKSNTQLQKLIRTFATQKLRDFVDTHSNEDCGGSCDTVEMVVQTLDMPYYWRMRRLATRWYIDVYRKRHNKNLVLVEFAKIDFNIVQAIHQEELKYVSSWWRETGLGNQLHFARDRIVENYFWTIGHIHEPQFGYVRRIMTILELY</sequence>
<dbReference type="Proteomes" id="UP000008694">
    <property type="component" value="Unassembled WGS sequence"/>
</dbReference>
<keyword evidence="1" id="KW-0479">Metal-binding</keyword>
<feature type="domain" description="Terpene synthase metal-binding" evidence="4">
    <location>
        <begin position="232"/>
        <end position="270"/>
    </location>
</feature>
<gene>
    <name evidence="5" type="ORF">ARALYDRAFT_900932</name>
</gene>
<dbReference type="Pfam" id="PF01397">
    <property type="entry name" value="Terpene_synth"/>
    <property type="match status" value="1"/>
</dbReference>